<protein>
    <submittedName>
        <fullName evidence="3">GT2 family glycosyltransferase</fullName>
    </submittedName>
</protein>
<dbReference type="Gene3D" id="3.90.550.10">
    <property type="entry name" value="Spore Coat Polysaccharide Biosynthesis Protein SpsA, Chain A"/>
    <property type="match status" value="1"/>
</dbReference>
<dbReference type="EMBL" id="JACBZD010000002">
    <property type="protein sequence ID" value="NYI07595.1"/>
    <property type="molecule type" value="Genomic_DNA"/>
</dbReference>
<reference evidence="3 4" key="1">
    <citation type="submission" date="2020-07" db="EMBL/GenBank/DDBJ databases">
        <title>Sequencing the genomes of 1000 actinobacteria strains.</title>
        <authorList>
            <person name="Klenk H.-P."/>
        </authorList>
    </citation>
    <scope>NUCLEOTIDE SEQUENCE [LARGE SCALE GENOMIC DNA]</scope>
    <source>
        <strain evidence="3 4">DSM 42178</strain>
    </source>
</reference>
<organism evidence="3 4">
    <name type="scientific">Allostreptomyces psammosilenae</name>
    <dbReference type="NCBI Taxonomy" id="1892865"/>
    <lineage>
        <taxon>Bacteria</taxon>
        <taxon>Bacillati</taxon>
        <taxon>Actinomycetota</taxon>
        <taxon>Actinomycetes</taxon>
        <taxon>Kitasatosporales</taxon>
        <taxon>Streptomycetaceae</taxon>
        <taxon>Allostreptomyces</taxon>
    </lineage>
</organism>
<sequence length="285" mass="31238">MSVVVPARDAAATLGRQLDALARQRYAGPWEVIVVDNGSRDATPAVVAARLPHMPGLRLVRAPGPPGVNRARNTGCRHARGELFLFCDADDVVTPGWIDAMARALRHAPAVGGALERVSLNGPVALAARPPKPRAELSRTFDFLPYPLGANCGVRAELWARLGGFDESYTYGCDDVEFFWRAQLAGDALGFAPDAVVHYQLRPTLRGAVRQSYRYGRSHPVLYRAFRAAGMPASPPRTVRAEWWWLLSHAADPLRAAERRAAWLARAALRCGRLVGSLRCRVLYL</sequence>
<dbReference type="Pfam" id="PF13632">
    <property type="entry name" value="Glyco_trans_2_3"/>
    <property type="match status" value="1"/>
</dbReference>
<comment type="caution">
    <text evidence="3">The sequence shown here is derived from an EMBL/GenBank/DDBJ whole genome shotgun (WGS) entry which is preliminary data.</text>
</comment>
<dbReference type="SUPFAM" id="SSF53448">
    <property type="entry name" value="Nucleotide-diphospho-sugar transferases"/>
    <property type="match status" value="1"/>
</dbReference>
<name>A0A852ZZQ6_9ACTN</name>
<dbReference type="InterPro" id="IPR001173">
    <property type="entry name" value="Glyco_trans_2-like"/>
</dbReference>
<dbReference type="RefSeq" id="WP_179816576.1">
    <property type="nucleotide sequence ID" value="NZ_JACBZD010000002.1"/>
</dbReference>
<dbReference type="CDD" id="cd00761">
    <property type="entry name" value="Glyco_tranf_GTA_type"/>
    <property type="match status" value="1"/>
</dbReference>
<proteinExistence type="predicted"/>
<feature type="domain" description="Glycosyltransferase 2-like" evidence="1">
    <location>
        <begin position="2"/>
        <end position="121"/>
    </location>
</feature>
<accession>A0A852ZZQ6</accession>
<dbReference type="Pfam" id="PF00535">
    <property type="entry name" value="Glycos_transf_2"/>
    <property type="match status" value="1"/>
</dbReference>
<feature type="domain" description="Glycosyltransferase 2-like" evidence="2">
    <location>
        <begin position="144"/>
        <end position="251"/>
    </location>
</feature>
<evidence type="ECO:0000313" key="4">
    <source>
        <dbReference type="Proteomes" id="UP000567795"/>
    </source>
</evidence>
<dbReference type="GO" id="GO:0016740">
    <property type="term" value="F:transferase activity"/>
    <property type="evidence" value="ECO:0007669"/>
    <property type="project" value="UniProtKB-KW"/>
</dbReference>
<evidence type="ECO:0000259" key="1">
    <source>
        <dbReference type="Pfam" id="PF00535"/>
    </source>
</evidence>
<dbReference type="PANTHER" id="PTHR43685:SF12">
    <property type="entry name" value="GLYCOSYL TRANSFERASE FAMILY 2"/>
    <property type="match status" value="1"/>
</dbReference>
<dbReference type="InterPro" id="IPR029044">
    <property type="entry name" value="Nucleotide-diphossugar_trans"/>
</dbReference>
<keyword evidence="4" id="KW-1185">Reference proteome</keyword>
<dbReference type="PANTHER" id="PTHR43685">
    <property type="entry name" value="GLYCOSYLTRANSFERASE"/>
    <property type="match status" value="1"/>
</dbReference>
<keyword evidence="3" id="KW-0808">Transferase</keyword>
<dbReference type="Proteomes" id="UP000567795">
    <property type="component" value="Unassembled WGS sequence"/>
</dbReference>
<gene>
    <name evidence="3" type="ORF">FHU37_004624</name>
</gene>
<dbReference type="AlphaFoldDB" id="A0A852ZZQ6"/>
<evidence type="ECO:0000313" key="3">
    <source>
        <dbReference type="EMBL" id="NYI07595.1"/>
    </source>
</evidence>
<dbReference type="InterPro" id="IPR050834">
    <property type="entry name" value="Glycosyltransf_2"/>
</dbReference>
<evidence type="ECO:0000259" key="2">
    <source>
        <dbReference type="Pfam" id="PF13632"/>
    </source>
</evidence>